<evidence type="ECO:0000256" key="5">
    <source>
        <dbReference type="SAM" id="Phobius"/>
    </source>
</evidence>
<dbReference type="PANTHER" id="PTHR43391:SF14">
    <property type="entry name" value="DEHYDROGENASE_REDUCTASE SDR FAMILY PROTEIN 7-LIKE"/>
    <property type="match status" value="1"/>
</dbReference>
<dbReference type="Proteomes" id="UP001437460">
    <property type="component" value="Unassembled WGS sequence"/>
</dbReference>
<dbReference type="Gene3D" id="3.40.50.720">
    <property type="entry name" value="NAD(P)-binding Rossmann-like Domain"/>
    <property type="match status" value="1"/>
</dbReference>
<accession>A0ABV1HIR3</accession>
<dbReference type="PRINTS" id="PR00081">
    <property type="entry name" value="GDHRDH"/>
</dbReference>
<keyword evidence="2" id="KW-0521">NADP</keyword>
<keyword evidence="3" id="KW-0560">Oxidoreductase</keyword>
<dbReference type="PIRSF" id="PIRSF000126">
    <property type="entry name" value="11-beta-HSD1"/>
    <property type="match status" value="1"/>
</dbReference>
<dbReference type="Pfam" id="PF00106">
    <property type="entry name" value="adh_short"/>
    <property type="match status" value="1"/>
</dbReference>
<dbReference type="RefSeq" id="WP_349228287.1">
    <property type="nucleotide sequence ID" value="NZ_JBBMFJ010000002.1"/>
</dbReference>
<sequence length="257" mass="28651">MRTGKKKIAIVTGASSGMGRECVIQLADRFAGLEEIWVVARRRNRLEELEKEVPVPLKVLELDLRDELAFAELAERLEWEEPEVKILVNGAGFGKIGGTEDLALDEETGMIDVNCRALTAVTRLVLPYMSENSRILQFASAAAFLPQPRFAVYAATKAFVLSYSRALAMELKPRQICVTAVCPGPVKTEFFDIAETTGEIPLYKRLVMADPKKVVKKALRDSMMGKTVSVYGFLMKAFFLLAKIFPHDFILSLLFAK</sequence>
<gene>
    <name evidence="6" type="ORF">WMO41_01405</name>
</gene>
<reference evidence="6 7" key="1">
    <citation type="submission" date="2024-03" db="EMBL/GenBank/DDBJ databases">
        <title>Human intestinal bacterial collection.</title>
        <authorList>
            <person name="Pauvert C."/>
            <person name="Hitch T.C.A."/>
            <person name="Clavel T."/>
        </authorList>
    </citation>
    <scope>NUCLEOTIDE SEQUENCE [LARGE SCALE GENOMIC DNA]</scope>
    <source>
        <strain evidence="6 7">CLA-AP-H27</strain>
    </source>
</reference>
<keyword evidence="5" id="KW-0472">Membrane</keyword>
<dbReference type="PANTHER" id="PTHR43391">
    <property type="entry name" value="RETINOL DEHYDROGENASE-RELATED"/>
    <property type="match status" value="1"/>
</dbReference>
<dbReference type="PROSITE" id="PS00061">
    <property type="entry name" value="ADH_SHORT"/>
    <property type="match status" value="1"/>
</dbReference>
<organism evidence="6 7">
    <name type="scientific">Ventrimonas faecis</name>
    <dbReference type="NCBI Taxonomy" id="3133170"/>
    <lineage>
        <taxon>Bacteria</taxon>
        <taxon>Bacillati</taxon>
        <taxon>Bacillota</taxon>
        <taxon>Clostridia</taxon>
        <taxon>Lachnospirales</taxon>
        <taxon>Lachnospiraceae</taxon>
        <taxon>Ventrimonas</taxon>
    </lineage>
</organism>
<dbReference type="InterPro" id="IPR002347">
    <property type="entry name" value="SDR_fam"/>
</dbReference>
<dbReference type="SUPFAM" id="SSF51735">
    <property type="entry name" value="NAD(P)-binding Rossmann-fold domains"/>
    <property type="match status" value="1"/>
</dbReference>
<evidence type="ECO:0000313" key="7">
    <source>
        <dbReference type="Proteomes" id="UP001437460"/>
    </source>
</evidence>
<name>A0ABV1HIR3_9FIRM</name>
<evidence type="ECO:0000256" key="1">
    <source>
        <dbReference type="ARBA" id="ARBA00006484"/>
    </source>
</evidence>
<dbReference type="InterPro" id="IPR020904">
    <property type="entry name" value="Sc_DH/Rdtase_CS"/>
</dbReference>
<evidence type="ECO:0000256" key="3">
    <source>
        <dbReference type="ARBA" id="ARBA00023002"/>
    </source>
</evidence>
<proteinExistence type="inferred from homology"/>
<keyword evidence="5" id="KW-0812">Transmembrane</keyword>
<evidence type="ECO:0000313" key="6">
    <source>
        <dbReference type="EMBL" id="MEQ2561848.1"/>
    </source>
</evidence>
<dbReference type="CDD" id="cd05233">
    <property type="entry name" value="SDR_c"/>
    <property type="match status" value="1"/>
</dbReference>
<dbReference type="EMBL" id="JBBMFJ010000002">
    <property type="protein sequence ID" value="MEQ2561848.1"/>
    <property type="molecule type" value="Genomic_DNA"/>
</dbReference>
<evidence type="ECO:0000256" key="2">
    <source>
        <dbReference type="ARBA" id="ARBA00022857"/>
    </source>
</evidence>
<comment type="caution">
    <text evidence="6">The sequence shown here is derived from an EMBL/GenBank/DDBJ whole genome shotgun (WGS) entry which is preliminary data.</text>
</comment>
<comment type="similarity">
    <text evidence="1 4">Belongs to the short-chain dehydrogenases/reductases (SDR) family.</text>
</comment>
<dbReference type="InterPro" id="IPR036291">
    <property type="entry name" value="NAD(P)-bd_dom_sf"/>
</dbReference>
<protein>
    <submittedName>
        <fullName evidence="6">SDR family NAD(P)-dependent oxidoreductase</fullName>
    </submittedName>
</protein>
<evidence type="ECO:0000256" key="4">
    <source>
        <dbReference type="RuleBase" id="RU000363"/>
    </source>
</evidence>
<keyword evidence="7" id="KW-1185">Reference proteome</keyword>
<feature type="transmembrane region" description="Helical" evidence="5">
    <location>
        <begin position="228"/>
        <end position="245"/>
    </location>
</feature>
<dbReference type="PRINTS" id="PR00080">
    <property type="entry name" value="SDRFAMILY"/>
</dbReference>
<keyword evidence="5" id="KW-1133">Transmembrane helix</keyword>